<feature type="region of interest" description="Disordered" evidence="1">
    <location>
        <begin position="1"/>
        <end position="28"/>
    </location>
</feature>
<reference evidence="2" key="2">
    <citation type="submission" date="2018-04" db="EMBL/GenBank/DDBJ databases">
        <title>OnivRS2 (Oryza nivara Reference Sequence Version 2).</title>
        <authorList>
            <person name="Zhang J."/>
            <person name="Kudrna D."/>
            <person name="Lee S."/>
            <person name="Talag J."/>
            <person name="Rajasekar S."/>
            <person name="Welchert J."/>
            <person name="Hsing Y.-I."/>
            <person name="Wing R.A."/>
        </authorList>
    </citation>
    <scope>NUCLEOTIDE SEQUENCE [LARGE SCALE GENOMIC DNA]</scope>
    <source>
        <strain evidence="2">SL10</strain>
    </source>
</reference>
<reference evidence="2" key="1">
    <citation type="submission" date="2015-04" db="UniProtKB">
        <authorList>
            <consortium name="EnsemblPlants"/>
        </authorList>
    </citation>
    <scope>IDENTIFICATION</scope>
    <source>
        <strain evidence="2">SL10</strain>
    </source>
</reference>
<sequence>MVAPTGSSSHGGGGDLEEARSSGTGRMRPNVCSSASSFNGQRDGEPSCSSPDCVQPVLLGIMPDTCGIADRYPVSCLAWYLGIMVRCLDLVPVGIRPATWYQVAGIKARAGTCKVSTINALSSFPFPSAQLSFLAVVTSIDAYDTTGTSSRRGGCEHMEVGGGG</sequence>
<dbReference type="HOGENOM" id="CLU_1621648_0_0_1"/>
<evidence type="ECO:0000313" key="2">
    <source>
        <dbReference type="EnsemblPlants" id="ONIVA04G09450.1"/>
    </source>
</evidence>
<name>A0A0E0H0B4_ORYNI</name>
<proteinExistence type="predicted"/>
<accession>A0A0E0H0B4</accession>
<organism evidence="2">
    <name type="scientific">Oryza nivara</name>
    <name type="common">Indian wild rice</name>
    <name type="synonym">Oryza sativa f. spontanea</name>
    <dbReference type="NCBI Taxonomy" id="4536"/>
    <lineage>
        <taxon>Eukaryota</taxon>
        <taxon>Viridiplantae</taxon>
        <taxon>Streptophyta</taxon>
        <taxon>Embryophyta</taxon>
        <taxon>Tracheophyta</taxon>
        <taxon>Spermatophyta</taxon>
        <taxon>Magnoliopsida</taxon>
        <taxon>Liliopsida</taxon>
        <taxon>Poales</taxon>
        <taxon>Poaceae</taxon>
        <taxon>BOP clade</taxon>
        <taxon>Oryzoideae</taxon>
        <taxon>Oryzeae</taxon>
        <taxon>Oryzinae</taxon>
        <taxon>Oryza</taxon>
    </lineage>
</organism>
<evidence type="ECO:0000313" key="3">
    <source>
        <dbReference type="Proteomes" id="UP000006591"/>
    </source>
</evidence>
<dbReference type="EnsemblPlants" id="ONIVA04G09450.1">
    <property type="protein sequence ID" value="ONIVA04G09450.1"/>
    <property type="gene ID" value="ONIVA04G09450"/>
</dbReference>
<evidence type="ECO:0000256" key="1">
    <source>
        <dbReference type="SAM" id="MobiDB-lite"/>
    </source>
</evidence>
<keyword evidence="3" id="KW-1185">Reference proteome</keyword>
<dbReference type="AlphaFoldDB" id="A0A0E0H0B4"/>
<dbReference type="Proteomes" id="UP000006591">
    <property type="component" value="Chromosome 4"/>
</dbReference>
<dbReference type="Gramene" id="ONIVA04G09450.1">
    <property type="protein sequence ID" value="ONIVA04G09450.1"/>
    <property type="gene ID" value="ONIVA04G09450"/>
</dbReference>
<protein>
    <submittedName>
        <fullName evidence="2">Uncharacterized protein</fullName>
    </submittedName>
</protein>